<dbReference type="RefSeq" id="WP_111434406.1">
    <property type="nucleotide sequence ID" value="NZ_JACIGG010000003.1"/>
</dbReference>
<organism evidence="14 15">
    <name type="scientific">Rhodobium orientis</name>
    <dbReference type="NCBI Taxonomy" id="34017"/>
    <lineage>
        <taxon>Bacteria</taxon>
        <taxon>Pseudomonadati</taxon>
        <taxon>Pseudomonadota</taxon>
        <taxon>Alphaproteobacteria</taxon>
        <taxon>Hyphomicrobiales</taxon>
        <taxon>Rhodobiaceae</taxon>
        <taxon>Rhodobium</taxon>
    </lineage>
</organism>
<dbReference type="AlphaFoldDB" id="A0A327JVN4"/>
<dbReference type="PANTHER" id="PTHR43221:SF1">
    <property type="entry name" value="PROTEASE HTPX"/>
    <property type="match status" value="1"/>
</dbReference>
<keyword evidence="10 12" id="KW-0472">Membrane</keyword>
<keyword evidence="5" id="KW-0479">Metal-binding</keyword>
<evidence type="ECO:0000256" key="12">
    <source>
        <dbReference type="SAM" id="Phobius"/>
    </source>
</evidence>
<dbReference type="GO" id="GO:0004222">
    <property type="term" value="F:metalloendopeptidase activity"/>
    <property type="evidence" value="ECO:0007669"/>
    <property type="project" value="InterPro"/>
</dbReference>
<keyword evidence="2" id="KW-1003">Cell membrane</keyword>
<comment type="caution">
    <text evidence="14">The sequence shown here is derived from an EMBL/GenBank/DDBJ whole genome shotgun (WGS) entry which is preliminary data.</text>
</comment>
<comment type="cofactor">
    <cofactor evidence="11">
        <name>Zn(2+)</name>
        <dbReference type="ChEBI" id="CHEBI:29105"/>
    </cofactor>
    <text evidence="11">Binds 1 zinc ion per subunit.</text>
</comment>
<evidence type="ECO:0000256" key="3">
    <source>
        <dbReference type="ARBA" id="ARBA00022670"/>
    </source>
</evidence>
<evidence type="ECO:0000256" key="6">
    <source>
        <dbReference type="ARBA" id="ARBA00022801"/>
    </source>
</evidence>
<comment type="similarity">
    <text evidence="11">Belongs to the peptidase M48 family.</text>
</comment>
<feature type="transmembrane region" description="Helical" evidence="12">
    <location>
        <begin position="165"/>
        <end position="189"/>
    </location>
</feature>
<evidence type="ECO:0000313" key="15">
    <source>
        <dbReference type="Proteomes" id="UP000249299"/>
    </source>
</evidence>
<feature type="transmembrane region" description="Helical" evidence="12">
    <location>
        <begin position="21"/>
        <end position="41"/>
    </location>
</feature>
<keyword evidence="15" id="KW-1185">Reference proteome</keyword>
<dbReference type="Gene3D" id="3.30.2010.10">
    <property type="entry name" value="Metalloproteases ('zincins'), catalytic domain"/>
    <property type="match status" value="1"/>
</dbReference>
<dbReference type="CDD" id="cd07339">
    <property type="entry name" value="M48B_HtpX_like"/>
    <property type="match status" value="1"/>
</dbReference>
<keyword evidence="7 11" id="KW-0862">Zinc</keyword>
<evidence type="ECO:0000313" key="14">
    <source>
        <dbReference type="EMBL" id="RAI27258.1"/>
    </source>
</evidence>
<dbReference type="Pfam" id="PF01435">
    <property type="entry name" value="Peptidase_M48"/>
    <property type="match status" value="1"/>
</dbReference>
<feature type="domain" description="Peptidase M48" evidence="13">
    <location>
        <begin position="85"/>
        <end position="285"/>
    </location>
</feature>
<dbReference type="PANTHER" id="PTHR43221">
    <property type="entry name" value="PROTEASE HTPX"/>
    <property type="match status" value="1"/>
</dbReference>
<evidence type="ECO:0000259" key="13">
    <source>
        <dbReference type="Pfam" id="PF01435"/>
    </source>
</evidence>
<name>A0A327JVN4_9HYPH</name>
<keyword evidence="4 12" id="KW-0812">Transmembrane</keyword>
<keyword evidence="3 11" id="KW-0645">Protease</keyword>
<dbReference type="EMBL" id="NPEV01000020">
    <property type="protein sequence ID" value="RAI27258.1"/>
    <property type="molecule type" value="Genomic_DNA"/>
</dbReference>
<gene>
    <name evidence="14" type="ORF">CH339_10975</name>
</gene>
<reference evidence="14 15" key="1">
    <citation type="submission" date="2017-07" db="EMBL/GenBank/DDBJ databases">
        <title>Draft Genome Sequences of Select Purple Nonsulfur Bacteria.</title>
        <authorList>
            <person name="Lasarre B."/>
            <person name="Mckinlay J.B."/>
        </authorList>
    </citation>
    <scope>NUCLEOTIDE SEQUENCE [LARGE SCALE GENOMIC DNA]</scope>
    <source>
        <strain evidence="14 15">DSM 11290</strain>
    </source>
</reference>
<dbReference type="OrthoDB" id="15218at2"/>
<evidence type="ECO:0000256" key="7">
    <source>
        <dbReference type="ARBA" id="ARBA00022833"/>
    </source>
</evidence>
<evidence type="ECO:0000256" key="1">
    <source>
        <dbReference type="ARBA" id="ARBA00004651"/>
    </source>
</evidence>
<evidence type="ECO:0000256" key="4">
    <source>
        <dbReference type="ARBA" id="ARBA00022692"/>
    </source>
</evidence>
<evidence type="ECO:0000256" key="11">
    <source>
        <dbReference type="RuleBase" id="RU003983"/>
    </source>
</evidence>
<keyword evidence="9 11" id="KW-0482">Metalloprotease</keyword>
<dbReference type="InterPro" id="IPR001915">
    <property type="entry name" value="Peptidase_M48"/>
</dbReference>
<sequence length="323" mass="35226">MTGFLSLSDDLQRRHKFRNTLHTWLLAAGSLALLVLCVVIVMGPDGILFALIGGGLGLFFATRASPELVLRMYRARELPEHVFEEGHRVLALIAERAGLPRVPKLYYVPSRMMNAFAVGRPEDAVVCVTDGLIRGLSSREFAAVVAHEVSHVRNGDIKVMALADIVARMTGVLSTFGMIVLALNLPAILAGSGTVPWLGILILLAAPTIGGLMQLALSRAREYDADLDAAELTGDPEGLASALVKLERAHGRRWESMVLPGNRLPDPSLLRSHPRTEDRVARLKTLQPARDPVFAALDAPVVVGKSFIPVTRRPRRRMTGVWY</sequence>
<accession>A0A327JVN4</accession>
<keyword evidence="8 12" id="KW-1133">Transmembrane helix</keyword>
<proteinExistence type="inferred from homology"/>
<dbReference type="Proteomes" id="UP000249299">
    <property type="component" value="Unassembled WGS sequence"/>
</dbReference>
<dbReference type="GO" id="GO:0046872">
    <property type="term" value="F:metal ion binding"/>
    <property type="evidence" value="ECO:0007669"/>
    <property type="project" value="UniProtKB-KW"/>
</dbReference>
<evidence type="ECO:0000256" key="2">
    <source>
        <dbReference type="ARBA" id="ARBA00022475"/>
    </source>
</evidence>
<evidence type="ECO:0000256" key="5">
    <source>
        <dbReference type="ARBA" id="ARBA00022723"/>
    </source>
</evidence>
<evidence type="ECO:0000256" key="9">
    <source>
        <dbReference type="ARBA" id="ARBA00023049"/>
    </source>
</evidence>
<evidence type="ECO:0000256" key="10">
    <source>
        <dbReference type="ARBA" id="ARBA00023136"/>
    </source>
</evidence>
<dbReference type="GO" id="GO:0005886">
    <property type="term" value="C:plasma membrane"/>
    <property type="evidence" value="ECO:0007669"/>
    <property type="project" value="UniProtKB-SubCell"/>
</dbReference>
<feature type="transmembrane region" description="Helical" evidence="12">
    <location>
        <begin position="195"/>
        <end position="217"/>
    </location>
</feature>
<dbReference type="GO" id="GO:0006508">
    <property type="term" value="P:proteolysis"/>
    <property type="evidence" value="ECO:0007669"/>
    <property type="project" value="UniProtKB-KW"/>
</dbReference>
<keyword evidence="6 11" id="KW-0378">Hydrolase</keyword>
<evidence type="ECO:0000256" key="8">
    <source>
        <dbReference type="ARBA" id="ARBA00022989"/>
    </source>
</evidence>
<feature type="transmembrane region" description="Helical" evidence="12">
    <location>
        <begin position="47"/>
        <end position="66"/>
    </location>
</feature>
<dbReference type="InterPro" id="IPR050083">
    <property type="entry name" value="HtpX_protease"/>
</dbReference>
<comment type="subcellular location">
    <subcellularLocation>
        <location evidence="1">Cell membrane</location>
        <topology evidence="1">Multi-pass membrane protein</topology>
    </subcellularLocation>
</comment>
<protein>
    <submittedName>
        <fullName evidence="14">Peptidase M48 Ste24p</fullName>
    </submittedName>
</protein>